<name>M5TZU2_9BACT</name>
<evidence type="ECO:0000256" key="5">
    <source>
        <dbReference type="ARBA" id="ARBA00022989"/>
    </source>
</evidence>
<evidence type="ECO:0000256" key="4">
    <source>
        <dbReference type="ARBA" id="ARBA00022692"/>
    </source>
</evidence>
<evidence type="ECO:0000256" key="1">
    <source>
        <dbReference type="ARBA" id="ARBA00004651"/>
    </source>
</evidence>
<dbReference type="InterPro" id="IPR018076">
    <property type="entry name" value="T2SS_GspF_dom"/>
</dbReference>
<organism evidence="9 10">
    <name type="scientific">Rhodopirellula sallentina SM41</name>
    <dbReference type="NCBI Taxonomy" id="1263870"/>
    <lineage>
        <taxon>Bacteria</taxon>
        <taxon>Pseudomonadati</taxon>
        <taxon>Planctomycetota</taxon>
        <taxon>Planctomycetia</taxon>
        <taxon>Pirellulales</taxon>
        <taxon>Pirellulaceae</taxon>
        <taxon>Rhodopirellula</taxon>
    </lineage>
</organism>
<evidence type="ECO:0000256" key="2">
    <source>
        <dbReference type="ARBA" id="ARBA00005745"/>
    </source>
</evidence>
<evidence type="ECO:0000259" key="8">
    <source>
        <dbReference type="Pfam" id="PF00482"/>
    </source>
</evidence>
<comment type="caution">
    <text evidence="9">The sequence shown here is derived from an EMBL/GenBank/DDBJ whole genome shotgun (WGS) entry which is preliminary data.</text>
</comment>
<reference evidence="9 10" key="1">
    <citation type="journal article" date="2013" name="Mar. Genomics">
        <title>Expression of sulfatases in Rhodopirellula baltica and the diversity of sulfatases in the genus Rhodopirellula.</title>
        <authorList>
            <person name="Wegner C.E."/>
            <person name="Richter-Heitmann T."/>
            <person name="Klindworth A."/>
            <person name="Klockow C."/>
            <person name="Richter M."/>
            <person name="Achstetter T."/>
            <person name="Glockner F.O."/>
            <person name="Harder J."/>
        </authorList>
    </citation>
    <scope>NUCLEOTIDE SEQUENCE [LARGE SCALE GENOMIC DNA]</scope>
    <source>
        <strain evidence="9 10">SM41</strain>
    </source>
</reference>
<evidence type="ECO:0000256" key="3">
    <source>
        <dbReference type="ARBA" id="ARBA00022475"/>
    </source>
</evidence>
<comment type="subcellular location">
    <subcellularLocation>
        <location evidence="1">Cell membrane</location>
        <topology evidence="1">Multi-pass membrane protein</topology>
    </subcellularLocation>
</comment>
<keyword evidence="6 7" id="KW-0472">Membrane</keyword>
<dbReference type="EMBL" id="ANOH01000263">
    <property type="protein sequence ID" value="EMI54727.1"/>
    <property type="molecule type" value="Genomic_DNA"/>
</dbReference>
<accession>M5TZU2</accession>
<dbReference type="GO" id="GO:0005886">
    <property type="term" value="C:plasma membrane"/>
    <property type="evidence" value="ECO:0007669"/>
    <property type="project" value="UniProtKB-SubCell"/>
</dbReference>
<gene>
    <name evidence="9" type="ORF">RSSM_03843</name>
</gene>
<evidence type="ECO:0000256" key="6">
    <source>
        <dbReference type="ARBA" id="ARBA00023136"/>
    </source>
</evidence>
<feature type="transmembrane region" description="Helical" evidence="7">
    <location>
        <begin position="136"/>
        <end position="160"/>
    </location>
</feature>
<dbReference type="Gene3D" id="1.20.81.30">
    <property type="entry name" value="Type II secretion system (T2SS), domain F"/>
    <property type="match status" value="1"/>
</dbReference>
<dbReference type="PANTHER" id="PTHR30012:SF0">
    <property type="entry name" value="TYPE II SECRETION SYSTEM PROTEIN F-RELATED"/>
    <property type="match status" value="1"/>
</dbReference>
<evidence type="ECO:0000313" key="10">
    <source>
        <dbReference type="Proteomes" id="UP000011885"/>
    </source>
</evidence>
<feature type="transmembrane region" description="Helical" evidence="7">
    <location>
        <begin position="87"/>
        <end position="109"/>
    </location>
</feature>
<dbReference type="Proteomes" id="UP000011885">
    <property type="component" value="Unassembled WGS sequence"/>
</dbReference>
<feature type="transmembrane region" description="Helical" evidence="7">
    <location>
        <begin position="274"/>
        <end position="299"/>
    </location>
</feature>
<proteinExistence type="inferred from homology"/>
<sequence>MVERLACEFKRRPARALNQVARLLAEGTPIVDALEQTPRALDPTAVLLLRLASQTGTFSETLDSLIAEDEQTDAANEVRTASIENQLYQVAVGFLMAWLLIAFLLTFIVPTFQKMFEEFGIDLPGSMLLLIAIGDYWPVLMLLSLVLLFTILIFGPLVIGRPRWAMEFGRRRLHARADLLSLLATILQSGRPLASGIDTLSRIHPVSRIRTRLVKVSKSIDQGEDTWRALSAQKFIGNAQMHAFQTTQDQTAQAWLLRFEARRTNIWIELRSNFLARCISLATLLLLAAVVLLASVAVFTSVYGLVSGLACVGFIG</sequence>
<feature type="domain" description="Type II secretion system protein GspF" evidence="8">
    <location>
        <begin position="3"/>
        <end position="110"/>
    </location>
</feature>
<dbReference type="InterPro" id="IPR042094">
    <property type="entry name" value="T2SS_GspF_sf"/>
</dbReference>
<dbReference type="PATRIC" id="fig|1263870.3.peg.4075"/>
<dbReference type="AlphaFoldDB" id="M5TZU2"/>
<keyword evidence="4 7" id="KW-0812">Transmembrane</keyword>
<evidence type="ECO:0000256" key="7">
    <source>
        <dbReference type="SAM" id="Phobius"/>
    </source>
</evidence>
<dbReference type="PANTHER" id="PTHR30012">
    <property type="entry name" value="GENERAL SECRETION PATHWAY PROTEIN"/>
    <property type="match status" value="1"/>
</dbReference>
<feature type="domain" description="Type II secretion system protein GspF" evidence="8">
    <location>
        <begin position="180"/>
        <end position="299"/>
    </location>
</feature>
<keyword evidence="3" id="KW-1003">Cell membrane</keyword>
<keyword evidence="10" id="KW-1185">Reference proteome</keyword>
<dbReference type="Pfam" id="PF00482">
    <property type="entry name" value="T2SSF"/>
    <property type="match status" value="2"/>
</dbReference>
<protein>
    <submittedName>
        <fullName evidence="9">Type IV pilin biogenesis protein</fullName>
    </submittedName>
</protein>
<evidence type="ECO:0000313" key="9">
    <source>
        <dbReference type="EMBL" id="EMI54727.1"/>
    </source>
</evidence>
<keyword evidence="5 7" id="KW-1133">Transmembrane helix</keyword>
<comment type="similarity">
    <text evidence="2">Belongs to the GSP F family.</text>
</comment>
<dbReference type="InterPro" id="IPR003004">
    <property type="entry name" value="GspF/PilC"/>
</dbReference>